<dbReference type="EMBL" id="MDYN01000010">
    <property type="protein sequence ID" value="OQD85496.1"/>
    <property type="molecule type" value="Genomic_DNA"/>
</dbReference>
<sequence>MLAQGETAPQIPVSSAIWTSDGVISYQLNAKCQDLITRCFERSLITADDPNTIYVNSKLLRLAFTYPYLMHACLAVAFTYDRHLNRSGVRRSLDECYQWSQSTILFNKRLRDPIEPEDKDPIWATATAMTILIFSSPDPCTPGESWPLKNSDQSDLNWLHMSKGKMLLWQTVNPLRPDSLFSVMTTAFAQINTPFPERGMDGIPTALAAICYLEDSSTAGNNPYFYAAHAVSQILDLSHGEVTTAQTQVFMLNIHGPFENLLWHKDPAALLLL</sequence>
<evidence type="ECO:0000313" key="2">
    <source>
        <dbReference type="Proteomes" id="UP000191672"/>
    </source>
</evidence>
<accession>A0A1V6Q9K7</accession>
<comment type="caution">
    <text evidence="1">The sequence shown here is derived from an EMBL/GenBank/DDBJ whole genome shotgun (WGS) entry which is preliminary data.</text>
</comment>
<organism evidence="1 2">
    <name type="scientific">Penicillium antarcticum</name>
    <dbReference type="NCBI Taxonomy" id="416450"/>
    <lineage>
        <taxon>Eukaryota</taxon>
        <taxon>Fungi</taxon>
        <taxon>Dikarya</taxon>
        <taxon>Ascomycota</taxon>
        <taxon>Pezizomycotina</taxon>
        <taxon>Eurotiomycetes</taxon>
        <taxon>Eurotiomycetidae</taxon>
        <taxon>Eurotiales</taxon>
        <taxon>Aspergillaceae</taxon>
        <taxon>Penicillium</taxon>
    </lineage>
</organism>
<name>A0A1V6Q9K7_9EURO</name>
<protein>
    <recommendedName>
        <fullName evidence="3">Transcription factor domain-containing protein</fullName>
    </recommendedName>
</protein>
<evidence type="ECO:0000313" key="1">
    <source>
        <dbReference type="EMBL" id="OQD85496.1"/>
    </source>
</evidence>
<gene>
    <name evidence="1" type="ORF">PENANT_c010G05883</name>
</gene>
<reference evidence="2" key="1">
    <citation type="journal article" date="2017" name="Nat. Microbiol.">
        <title>Global analysis of biosynthetic gene clusters reveals vast potential of secondary metabolite production in Penicillium species.</title>
        <authorList>
            <person name="Nielsen J.C."/>
            <person name="Grijseels S."/>
            <person name="Prigent S."/>
            <person name="Ji B."/>
            <person name="Dainat J."/>
            <person name="Nielsen K.F."/>
            <person name="Frisvad J.C."/>
            <person name="Workman M."/>
            <person name="Nielsen J."/>
        </authorList>
    </citation>
    <scope>NUCLEOTIDE SEQUENCE [LARGE SCALE GENOMIC DNA]</scope>
    <source>
        <strain evidence="2">IBT 31811</strain>
    </source>
</reference>
<dbReference type="Proteomes" id="UP000191672">
    <property type="component" value="Unassembled WGS sequence"/>
</dbReference>
<keyword evidence="2" id="KW-1185">Reference proteome</keyword>
<evidence type="ECO:0008006" key="3">
    <source>
        <dbReference type="Google" id="ProtNLM"/>
    </source>
</evidence>
<dbReference type="PANTHER" id="PTHR47657">
    <property type="entry name" value="STEROL REGULATORY ELEMENT-BINDING PROTEIN ECM22"/>
    <property type="match status" value="1"/>
</dbReference>
<dbReference type="InterPro" id="IPR052400">
    <property type="entry name" value="Zn2-C6_fungal_TF"/>
</dbReference>
<dbReference type="GO" id="GO:0000981">
    <property type="term" value="F:DNA-binding transcription factor activity, RNA polymerase II-specific"/>
    <property type="evidence" value="ECO:0007669"/>
    <property type="project" value="TreeGrafter"/>
</dbReference>
<dbReference type="AlphaFoldDB" id="A0A1V6Q9K7"/>
<proteinExistence type="predicted"/>
<dbReference type="PANTHER" id="PTHR47657:SF11">
    <property type="entry name" value="FINGER DOMAIN PROTEIN, PUTATIVE (AFU_ORTHOLOGUE AFUA_1G01650)-RELATED"/>
    <property type="match status" value="1"/>
</dbReference>